<dbReference type="AlphaFoldDB" id="A0A699XSL4"/>
<name>A0A699XSL4_TANCI</name>
<feature type="non-terminal residue" evidence="1">
    <location>
        <position position="1"/>
    </location>
</feature>
<accession>A0A699XSL4</accession>
<organism evidence="1">
    <name type="scientific">Tanacetum cinerariifolium</name>
    <name type="common">Dalmatian daisy</name>
    <name type="synonym">Chrysanthemum cinerariifolium</name>
    <dbReference type="NCBI Taxonomy" id="118510"/>
    <lineage>
        <taxon>Eukaryota</taxon>
        <taxon>Viridiplantae</taxon>
        <taxon>Streptophyta</taxon>
        <taxon>Embryophyta</taxon>
        <taxon>Tracheophyta</taxon>
        <taxon>Spermatophyta</taxon>
        <taxon>Magnoliopsida</taxon>
        <taxon>eudicotyledons</taxon>
        <taxon>Gunneridae</taxon>
        <taxon>Pentapetalae</taxon>
        <taxon>asterids</taxon>
        <taxon>campanulids</taxon>
        <taxon>Asterales</taxon>
        <taxon>Asteraceae</taxon>
        <taxon>Asteroideae</taxon>
        <taxon>Anthemideae</taxon>
        <taxon>Anthemidinae</taxon>
        <taxon>Tanacetum</taxon>
    </lineage>
</organism>
<comment type="caution">
    <text evidence="1">The sequence shown here is derived from an EMBL/GenBank/DDBJ whole genome shotgun (WGS) entry which is preliminary data.</text>
</comment>
<reference evidence="1" key="1">
    <citation type="journal article" date="2019" name="Sci. Rep.">
        <title>Draft genome of Tanacetum cinerariifolium, the natural source of mosquito coil.</title>
        <authorList>
            <person name="Yamashiro T."/>
            <person name="Shiraishi A."/>
            <person name="Satake H."/>
            <person name="Nakayama K."/>
        </authorList>
    </citation>
    <scope>NUCLEOTIDE SEQUENCE</scope>
</reference>
<sequence>ALSKSVIVQMQEGKVYMGKALDARLVVTESSGTKSDKQDTSNRLGNYTTHAVDADIRPVNDQEPFNTIDCST</sequence>
<protein>
    <submittedName>
        <fullName evidence="1">Uncharacterized protein</fullName>
    </submittedName>
</protein>
<dbReference type="EMBL" id="BKCJ011884500">
    <property type="protein sequence ID" value="GFD60916.1"/>
    <property type="molecule type" value="Genomic_DNA"/>
</dbReference>
<proteinExistence type="predicted"/>
<evidence type="ECO:0000313" key="1">
    <source>
        <dbReference type="EMBL" id="GFD60916.1"/>
    </source>
</evidence>
<gene>
    <name evidence="1" type="ORF">Tci_932885</name>
</gene>